<feature type="compositionally biased region" description="Basic and acidic residues" evidence="6">
    <location>
        <begin position="250"/>
        <end position="262"/>
    </location>
</feature>
<dbReference type="PANTHER" id="PTHR48039:SF5">
    <property type="entry name" value="RNA-BINDING PROTEIN 28"/>
    <property type="match status" value="1"/>
</dbReference>
<dbReference type="FunFam" id="3.30.70.330:FF:000182">
    <property type="entry name" value="RNA-binding motif protein 28"/>
    <property type="match status" value="1"/>
</dbReference>
<dbReference type="InterPro" id="IPR035979">
    <property type="entry name" value="RBD_domain_sf"/>
</dbReference>
<dbReference type="CDD" id="cd12416">
    <property type="entry name" value="RRM4_RBM28_like"/>
    <property type="match status" value="1"/>
</dbReference>
<sequence length="449" mass="50801">MFTAKPEILALCVLSSIPFQGMIFSNMVTADFIFSDYIQDRRPRGTGFLKFKTVEAANNAISTANAASGIGILVKGRPLKVLKALDKKSAHEKELEEKKMRFMTTAIFTWQSLERKKKTKLQSPNFHVSKIRLVIYNLPKSMTEKQLKKLCIDAVISRATKQKPVIRQVDKDFERWKERKGYSRKTVFPWIGVAFLEFSEHQHALVALRVLNNNPETFGPEHRPIVEFALDNVQTLKLRNAKLQYQQQAPHDDNRNENDKPDNTGVYTHGADRKQKSQEHDKPAKDSGLNSNNEQGNTDVLSSKESPKASARKLKNNQDGQNHGAKLLEGKNTAIDSNNRKLSGKKDDAVYGKRKMQNQEQAGEKVSRKRAKKNKDSIGKDTVDKLDMLIEQYKSKFSQKGSQRNDVFQWYNDDARVINVVAAVSSGDVALNAVQGTEYHVEGGTCSYR</sequence>
<dbReference type="GO" id="GO:0003729">
    <property type="term" value="F:mRNA binding"/>
    <property type="evidence" value="ECO:0007669"/>
    <property type="project" value="TreeGrafter"/>
</dbReference>
<dbReference type="PROSITE" id="PS50102">
    <property type="entry name" value="RRM"/>
    <property type="match status" value="1"/>
</dbReference>
<dbReference type="GO" id="GO:0005634">
    <property type="term" value="C:nucleus"/>
    <property type="evidence" value="ECO:0007669"/>
    <property type="project" value="UniProtKB-SubCell"/>
</dbReference>
<keyword evidence="3 5" id="KW-0694">RNA-binding</keyword>
<feature type="domain" description="RRM" evidence="7">
    <location>
        <begin position="19"/>
        <end position="86"/>
    </location>
</feature>
<evidence type="ECO:0000313" key="8">
    <source>
        <dbReference type="EMBL" id="GAU31126.1"/>
    </source>
</evidence>
<keyword evidence="2" id="KW-0677">Repeat</keyword>
<feature type="compositionally biased region" description="Polar residues" evidence="6">
    <location>
        <begin position="288"/>
        <end position="304"/>
    </location>
</feature>
<dbReference type="OrthoDB" id="1720301at2759"/>
<evidence type="ECO:0000256" key="2">
    <source>
        <dbReference type="ARBA" id="ARBA00022737"/>
    </source>
</evidence>
<dbReference type="InterPro" id="IPR012677">
    <property type="entry name" value="Nucleotide-bd_a/b_plait_sf"/>
</dbReference>
<comment type="subcellular location">
    <subcellularLocation>
        <location evidence="1">Nucleus</location>
    </subcellularLocation>
</comment>
<gene>
    <name evidence="8" type="ORF">TSUD_212340</name>
</gene>
<dbReference type="SUPFAM" id="SSF54928">
    <property type="entry name" value="RNA-binding domain, RBD"/>
    <property type="match status" value="1"/>
</dbReference>
<evidence type="ECO:0000256" key="1">
    <source>
        <dbReference type="ARBA" id="ARBA00004123"/>
    </source>
</evidence>
<dbReference type="AlphaFoldDB" id="A0A2Z6MEE3"/>
<dbReference type="PANTHER" id="PTHR48039">
    <property type="entry name" value="RNA-BINDING MOTIF PROTEIN 14B"/>
    <property type="match status" value="1"/>
</dbReference>
<accession>A0A2Z6MEE3</accession>
<proteinExistence type="predicted"/>
<protein>
    <recommendedName>
        <fullName evidence="7">RRM domain-containing protein</fullName>
    </recommendedName>
</protein>
<evidence type="ECO:0000256" key="6">
    <source>
        <dbReference type="SAM" id="MobiDB-lite"/>
    </source>
</evidence>
<dbReference type="InterPro" id="IPR051945">
    <property type="entry name" value="RRM_MRD1_RNA_proc_ribogen"/>
</dbReference>
<evidence type="ECO:0000256" key="4">
    <source>
        <dbReference type="ARBA" id="ARBA00023242"/>
    </source>
</evidence>
<organism evidence="8 9">
    <name type="scientific">Trifolium subterraneum</name>
    <name type="common">Subterranean clover</name>
    <dbReference type="NCBI Taxonomy" id="3900"/>
    <lineage>
        <taxon>Eukaryota</taxon>
        <taxon>Viridiplantae</taxon>
        <taxon>Streptophyta</taxon>
        <taxon>Embryophyta</taxon>
        <taxon>Tracheophyta</taxon>
        <taxon>Spermatophyta</taxon>
        <taxon>Magnoliopsida</taxon>
        <taxon>eudicotyledons</taxon>
        <taxon>Gunneridae</taxon>
        <taxon>Pentapetalae</taxon>
        <taxon>rosids</taxon>
        <taxon>fabids</taxon>
        <taxon>Fabales</taxon>
        <taxon>Fabaceae</taxon>
        <taxon>Papilionoideae</taxon>
        <taxon>50 kb inversion clade</taxon>
        <taxon>NPAAA clade</taxon>
        <taxon>Hologalegina</taxon>
        <taxon>IRL clade</taxon>
        <taxon>Trifolieae</taxon>
        <taxon>Trifolium</taxon>
    </lineage>
</organism>
<feature type="region of interest" description="Disordered" evidence="6">
    <location>
        <begin position="245"/>
        <end position="379"/>
    </location>
</feature>
<dbReference type="Proteomes" id="UP000242715">
    <property type="component" value="Unassembled WGS sequence"/>
</dbReference>
<evidence type="ECO:0000256" key="3">
    <source>
        <dbReference type="ARBA" id="ARBA00022884"/>
    </source>
</evidence>
<dbReference type="InterPro" id="IPR000504">
    <property type="entry name" value="RRM_dom"/>
</dbReference>
<evidence type="ECO:0000313" key="9">
    <source>
        <dbReference type="Proteomes" id="UP000242715"/>
    </source>
</evidence>
<reference evidence="9" key="1">
    <citation type="journal article" date="2017" name="Front. Plant Sci.">
        <title>Climate Clever Clovers: New Paradigm to Reduce the Environmental Footprint of Ruminants by Breeding Low Methanogenic Forages Utilizing Haplotype Variation.</title>
        <authorList>
            <person name="Kaur P."/>
            <person name="Appels R."/>
            <person name="Bayer P.E."/>
            <person name="Keeble-Gagnere G."/>
            <person name="Wang J."/>
            <person name="Hirakawa H."/>
            <person name="Shirasawa K."/>
            <person name="Vercoe P."/>
            <person name="Stefanova K."/>
            <person name="Durmic Z."/>
            <person name="Nichols P."/>
            <person name="Revell C."/>
            <person name="Isobe S.N."/>
            <person name="Edwards D."/>
            <person name="Erskine W."/>
        </authorList>
    </citation>
    <scope>NUCLEOTIDE SEQUENCE [LARGE SCALE GENOMIC DNA]</scope>
    <source>
        <strain evidence="9">cv. Daliak</strain>
    </source>
</reference>
<keyword evidence="9" id="KW-1185">Reference proteome</keyword>
<dbReference type="EMBL" id="DF973446">
    <property type="protein sequence ID" value="GAU31126.1"/>
    <property type="molecule type" value="Genomic_DNA"/>
</dbReference>
<name>A0A2Z6MEE3_TRISU</name>
<dbReference type="Gene3D" id="3.30.70.330">
    <property type="match status" value="2"/>
</dbReference>
<keyword evidence="4" id="KW-0539">Nucleus</keyword>
<evidence type="ECO:0000256" key="5">
    <source>
        <dbReference type="PROSITE-ProRule" id="PRU00176"/>
    </source>
</evidence>
<feature type="compositionally biased region" description="Basic and acidic residues" evidence="6">
    <location>
        <begin position="270"/>
        <end position="285"/>
    </location>
</feature>
<evidence type="ECO:0000259" key="7">
    <source>
        <dbReference type="PROSITE" id="PS50102"/>
    </source>
</evidence>